<comment type="caution">
    <text evidence="1">The sequence shown here is derived from an EMBL/GenBank/DDBJ whole genome shotgun (WGS) entry which is preliminary data.</text>
</comment>
<proteinExistence type="predicted"/>
<sequence>MLYFHRFLGAVKILCSPTYNGAHVYSLTHEESCLFTCELTSLLQTPQAYCPYCPDSQGLERLRHRTPLSSPLDAWQIPDFFRHLSNQPQNTVSTAYGPLGEDYQASILPNGFHGAWTSDRCESGPHDTYVTRTLLLKATVGPDTAQPSWQVSAELPSEYAVDRNNLSSPATSSYSYSASHGHLSSSSIMTKNHSDQPVIGQVNRPLQADYVSSSEQKDSTSHLIKASDHPNAGFKLKPRQQTHLLRMGIPAGWQLRHTVYHDISCLLPKYSIDVEGVYELRADGLFVSDPMTIEARFDSKS</sequence>
<gene>
    <name evidence="1" type="ORF">PXEA_LOCUS7165</name>
</gene>
<reference evidence="1" key="1">
    <citation type="submission" date="2018-11" db="EMBL/GenBank/DDBJ databases">
        <authorList>
            <consortium name="Pathogen Informatics"/>
        </authorList>
    </citation>
    <scope>NUCLEOTIDE SEQUENCE</scope>
</reference>
<keyword evidence="2" id="KW-1185">Reference proteome</keyword>
<organism evidence="1 2">
    <name type="scientific">Protopolystoma xenopodis</name>
    <dbReference type="NCBI Taxonomy" id="117903"/>
    <lineage>
        <taxon>Eukaryota</taxon>
        <taxon>Metazoa</taxon>
        <taxon>Spiralia</taxon>
        <taxon>Lophotrochozoa</taxon>
        <taxon>Platyhelminthes</taxon>
        <taxon>Monogenea</taxon>
        <taxon>Polyopisthocotylea</taxon>
        <taxon>Polystomatidea</taxon>
        <taxon>Polystomatidae</taxon>
        <taxon>Protopolystoma</taxon>
    </lineage>
</organism>
<evidence type="ECO:0000313" key="2">
    <source>
        <dbReference type="Proteomes" id="UP000784294"/>
    </source>
</evidence>
<name>A0A448WK55_9PLAT</name>
<dbReference type="AlphaFoldDB" id="A0A448WK55"/>
<dbReference type="Proteomes" id="UP000784294">
    <property type="component" value="Unassembled WGS sequence"/>
</dbReference>
<dbReference type="EMBL" id="CAAALY010018716">
    <property type="protein sequence ID" value="VEL13725.1"/>
    <property type="molecule type" value="Genomic_DNA"/>
</dbReference>
<evidence type="ECO:0000313" key="1">
    <source>
        <dbReference type="EMBL" id="VEL13725.1"/>
    </source>
</evidence>
<accession>A0A448WK55</accession>
<protein>
    <submittedName>
        <fullName evidence="1">Uncharacterized protein</fullName>
    </submittedName>
</protein>